<feature type="compositionally biased region" description="Low complexity" evidence="1">
    <location>
        <begin position="119"/>
        <end position="153"/>
    </location>
</feature>
<keyword evidence="3" id="KW-1185">Reference proteome</keyword>
<comment type="caution">
    <text evidence="2">The sequence shown here is derived from an EMBL/GenBank/DDBJ whole genome shotgun (WGS) entry which is preliminary data.</text>
</comment>
<sequence>MGTTMDFSSVKASPSYDKATETYKKAVAAAATMTAYTVLARSMARELFPNVLRAAARWAASVARGRLLPRPKTRRTKTIFIPRFAAAEGCNHGHHGGESSLYSDARAYLATRIDPAPWPSSASPTPAPASASSSTWCPATQQPTCSRASSSHGPSPPPRPPAAATQATLFPTRWRCASTRSR</sequence>
<evidence type="ECO:0000313" key="3">
    <source>
        <dbReference type="Proteomes" id="UP001054889"/>
    </source>
</evidence>
<dbReference type="EMBL" id="BQKI01000084">
    <property type="protein sequence ID" value="GJN32474.1"/>
    <property type="molecule type" value="Genomic_DNA"/>
</dbReference>
<accession>A0AAV5F9Z3</accession>
<proteinExistence type="predicted"/>
<protein>
    <submittedName>
        <fullName evidence="2">Uncharacterized protein</fullName>
    </submittedName>
</protein>
<name>A0AAV5F9Z3_ELECO</name>
<evidence type="ECO:0000256" key="1">
    <source>
        <dbReference type="SAM" id="MobiDB-lite"/>
    </source>
</evidence>
<dbReference type="Proteomes" id="UP001054889">
    <property type="component" value="Unassembled WGS sequence"/>
</dbReference>
<organism evidence="2 3">
    <name type="scientific">Eleusine coracana subsp. coracana</name>
    <dbReference type="NCBI Taxonomy" id="191504"/>
    <lineage>
        <taxon>Eukaryota</taxon>
        <taxon>Viridiplantae</taxon>
        <taxon>Streptophyta</taxon>
        <taxon>Embryophyta</taxon>
        <taxon>Tracheophyta</taxon>
        <taxon>Spermatophyta</taxon>
        <taxon>Magnoliopsida</taxon>
        <taxon>Liliopsida</taxon>
        <taxon>Poales</taxon>
        <taxon>Poaceae</taxon>
        <taxon>PACMAD clade</taxon>
        <taxon>Chloridoideae</taxon>
        <taxon>Cynodonteae</taxon>
        <taxon>Eleusininae</taxon>
        <taxon>Eleusine</taxon>
    </lineage>
</organism>
<reference evidence="2" key="1">
    <citation type="journal article" date="2018" name="DNA Res.">
        <title>Multiple hybrid de novo genome assembly of finger millet, an orphan allotetraploid crop.</title>
        <authorList>
            <person name="Hatakeyama M."/>
            <person name="Aluri S."/>
            <person name="Balachadran M.T."/>
            <person name="Sivarajan S.R."/>
            <person name="Patrignani A."/>
            <person name="Gruter S."/>
            <person name="Poveda L."/>
            <person name="Shimizu-Inatsugi R."/>
            <person name="Baeten J."/>
            <person name="Francoijs K.J."/>
            <person name="Nataraja K.N."/>
            <person name="Reddy Y.A.N."/>
            <person name="Phadnis S."/>
            <person name="Ravikumar R.L."/>
            <person name="Schlapbach R."/>
            <person name="Sreeman S.M."/>
            <person name="Shimizu K.K."/>
        </authorList>
    </citation>
    <scope>NUCLEOTIDE SEQUENCE</scope>
</reference>
<gene>
    <name evidence="2" type="primary">gb20988</name>
    <name evidence="2" type="ORF">PR202_gb20988</name>
</gene>
<evidence type="ECO:0000313" key="2">
    <source>
        <dbReference type="EMBL" id="GJN32474.1"/>
    </source>
</evidence>
<feature type="region of interest" description="Disordered" evidence="1">
    <location>
        <begin position="118"/>
        <end position="182"/>
    </location>
</feature>
<dbReference type="AlphaFoldDB" id="A0AAV5F9Z3"/>
<reference evidence="2" key="2">
    <citation type="submission" date="2021-12" db="EMBL/GenBank/DDBJ databases">
        <title>Resequencing data analysis of finger millet.</title>
        <authorList>
            <person name="Hatakeyama M."/>
            <person name="Aluri S."/>
            <person name="Balachadran M.T."/>
            <person name="Sivarajan S.R."/>
            <person name="Poveda L."/>
            <person name="Shimizu-Inatsugi R."/>
            <person name="Schlapbach R."/>
            <person name="Sreeman S.M."/>
            <person name="Shimizu K.K."/>
        </authorList>
    </citation>
    <scope>NUCLEOTIDE SEQUENCE</scope>
</reference>